<dbReference type="RefSeq" id="XP_066921903.1">
    <property type="nucleotide sequence ID" value="XM_067065802.1"/>
</dbReference>
<dbReference type="Pfam" id="PF10277">
    <property type="entry name" value="Frag1"/>
    <property type="match status" value="1"/>
</dbReference>
<keyword evidence="9" id="KW-1185">Reference proteome</keyword>
<dbReference type="InterPro" id="IPR050911">
    <property type="entry name" value="DRAM/TMEM150_Autophagy_Mod"/>
</dbReference>
<dbReference type="PANTHER" id="PTHR21324:SF2">
    <property type="entry name" value="EG:22E5.9 PROTEIN"/>
    <property type="match status" value="1"/>
</dbReference>
<comment type="subcellular location">
    <subcellularLocation>
        <location evidence="1">Endomembrane system</location>
        <topology evidence="1">Multi-pass membrane protein</topology>
    </subcellularLocation>
</comment>
<accession>A0A7M5XLW6</accession>
<keyword evidence="4 6" id="KW-1133">Transmembrane helix</keyword>
<evidence type="ECO:0000256" key="6">
    <source>
        <dbReference type="SAM" id="Phobius"/>
    </source>
</evidence>
<evidence type="ECO:0000256" key="1">
    <source>
        <dbReference type="ARBA" id="ARBA00004127"/>
    </source>
</evidence>
<dbReference type="EnsemblMetazoa" id="CLYHEMT015271.1">
    <property type="protein sequence ID" value="CLYHEMP015271.1"/>
    <property type="gene ID" value="CLYHEMG015271"/>
</dbReference>
<keyword evidence="3 6" id="KW-0812">Transmembrane</keyword>
<dbReference type="PANTHER" id="PTHR21324">
    <property type="entry name" value="FASTING-INDUCIBLE INTEGRAL MEMBRANE PROTEIN TM6P1-RELATED"/>
    <property type="match status" value="1"/>
</dbReference>
<feature type="transmembrane region" description="Helical" evidence="6">
    <location>
        <begin position="52"/>
        <end position="75"/>
    </location>
</feature>
<feature type="transmembrane region" description="Helical" evidence="6">
    <location>
        <begin position="181"/>
        <end position="205"/>
    </location>
</feature>
<dbReference type="GO" id="GO:0012505">
    <property type="term" value="C:endomembrane system"/>
    <property type="evidence" value="ECO:0007669"/>
    <property type="project" value="UniProtKB-SubCell"/>
</dbReference>
<dbReference type="GeneID" id="136809284"/>
<name>A0A7M5XLW6_9CNID</name>
<evidence type="ECO:0000313" key="8">
    <source>
        <dbReference type="EnsemblMetazoa" id="CLYHEMP026063.1"/>
    </source>
</evidence>
<feature type="domain" description="CWH43-like N-terminal" evidence="7">
    <location>
        <begin position="7"/>
        <end position="208"/>
    </location>
</feature>
<evidence type="ECO:0000313" key="9">
    <source>
        <dbReference type="Proteomes" id="UP000594262"/>
    </source>
</evidence>
<protein>
    <recommendedName>
        <fullName evidence="7">CWH43-like N-terminal domain-containing protein</fullName>
    </recommendedName>
</protein>
<evidence type="ECO:0000256" key="3">
    <source>
        <dbReference type="ARBA" id="ARBA00022692"/>
    </source>
</evidence>
<evidence type="ECO:0000259" key="7">
    <source>
        <dbReference type="Pfam" id="PF10277"/>
    </source>
</evidence>
<evidence type="ECO:0000256" key="5">
    <source>
        <dbReference type="ARBA" id="ARBA00023136"/>
    </source>
</evidence>
<organism evidence="8 9">
    <name type="scientific">Clytia hemisphaerica</name>
    <dbReference type="NCBI Taxonomy" id="252671"/>
    <lineage>
        <taxon>Eukaryota</taxon>
        <taxon>Metazoa</taxon>
        <taxon>Cnidaria</taxon>
        <taxon>Hydrozoa</taxon>
        <taxon>Hydroidolina</taxon>
        <taxon>Leptothecata</taxon>
        <taxon>Obeliida</taxon>
        <taxon>Clytiidae</taxon>
        <taxon>Clytia</taxon>
    </lineage>
</organism>
<keyword evidence="5 6" id="KW-0472">Membrane</keyword>
<evidence type="ECO:0000256" key="4">
    <source>
        <dbReference type="ARBA" id="ARBA00022989"/>
    </source>
</evidence>
<dbReference type="Proteomes" id="UP000594262">
    <property type="component" value="Unplaced"/>
</dbReference>
<sequence>MPNKCLSLLPVSAAFVLLAAAVSSYLLGLLHKGTLEYVPYPSDLGLQQPELGIFSTGIAFSGSITFAVILLRFIQVNTFYPMVCYKANYISFLSGMLMLIGLYMVPAFPYDTHAFLHYIGAGIFFFFMILFMITQARITHKHPYNHTKCLASFRILLCVFACATPVTFVCGRLLAPKEERYYYIPQGCEWFQCLLYLIYMCTFAWDFGRIHLRLNSYEVCPRSPDTRKLTRRPLDAHSTM</sequence>
<evidence type="ECO:0000256" key="2">
    <source>
        <dbReference type="ARBA" id="ARBA00006565"/>
    </source>
</evidence>
<feature type="transmembrane region" description="Helical" evidence="6">
    <location>
        <begin position="87"/>
        <end position="109"/>
    </location>
</feature>
<comment type="similarity">
    <text evidence="2">Belongs to the DRAM/TMEM150 family.</text>
</comment>
<dbReference type="EnsemblMetazoa" id="CLYHEMT026063.1">
    <property type="protein sequence ID" value="CLYHEMP026063.1"/>
    <property type="gene ID" value="CLYHEMG026063"/>
</dbReference>
<reference evidence="8" key="1">
    <citation type="submission" date="2021-01" db="UniProtKB">
        <authorList>
            <consortium name="EnsemblMetazoa"/>
        </authorList>
    </citation>
    <scope>IDENTIFICATION</scope>
</reference>
<feature type="transmembrane region" description="Helical" evidence="6">
    <location>
        <begin position="115"/>
        <end position="134"/>
    </location>
</feature>
<feature type="transmembrane region" description="Helical" evidence="6">
    <location>
        <begin position="155"/>
        <end position="175"/>
    </location>
</feature>
<dbReference type="OrthoDB" id="6021392at2759"/>
<dbReference type="AlphaFoldDB" id="A0A7M5XLW6"/>
<proteinExistence type="inferred from homology"/>
<dbReference type="InterPro" id="IPR019402">
    <property type="entry name" value="CWH43_N"/>
</dbReference>